<dbReference type="GO" id="GO:0006107">
    <property type="term" value="P:oxaloacetate metabolic process"/>
    <property type="evidence" value="ECO:0007669"/>
    <property type="project" value="UniProtKB-UniRule"/>
</dbReference>
<dbReference type="EMBL" id="LKHV02000001">
    <property type="protein sequence ID" value="MCS5708300.1"/>
    <property type="molecule type" value="Genomic_DNA"/>
</dbReference>
<dbReference type="RefSeq" id="WP_057622989.1">
    <property type="nucleotide sequence ID" value="NZ_LKHV02000001.1"/>
</dbReference>
<dbReference type="SUPFAM" id="SSF51621">
    <property type="entry name" value="Phosphoenolpyruvate/pyruvate domain"/>
    <property type="match status" value="1"/>
</dbReference>
<evidence type="ECO:0000256" key="7">
    <source>
        <dbReference type="ARBA" id="ARBA00023239"/>
    </source>
</evidence>
<keyword evidence="8 10" id="KW-0120">Carbon dioxide fixation</keyword>
<dbReference type="GO" id="GO:0008964">
    <property type="term" value="F:phosphoenolpyruvate carboxylase activity"/>
    <property type="evidence" value="ECO:0007669"/>
    <property type="project" value="UniProtKB-UniRule"/>
</dbReference>
<comment type="catalytic activity">
    <reaction evidence="9 10">
        <text>oxaloacetate + phosphate = phosphoenolpyruvate + hydrogencarbonate</text>
        <dbReference type="Rhea" id="RHEA:28370"/>
        <dbReference type="ChEBI" id="CHEBI:16452"/>
        <dbReference type="ChEBI" id="CHEBI:17544"/>
        <dbReference type="ChEBI" id="CHEBI:43474"/>
        <dbReference type="ChEBI" id="CHEBI:58702"/>
        <dbReference type="EC" id="4.1.1.31"/>
    </reaction>
</comment>
<dbReference type="Proteomes" id="UP000051494">
    <property type="component" value="Unassembled WGS sequence"/>
</dbReference>
<evidence type="ECO:0000256" key="11">
    <source>
        <dbReference type="PROSITE-ProRule" id="PRU10111"/>
    </source>
</evidence>
<name>A0A0Q9YRQ6_9GAMM</name>
<evidence type="ECO:0000256" key="5">
    <source>
        <dbReference type="ARBA" id="ARBA00022419"/>
    </source>
</evidence>
<dbReference type="Pfam" id="PF00311">
    <property type="entry name" value="PEPcase"/>
    <property type="match status" value="1"/>
</dbReference>
<dbReference type="STRING" id="437022.CC99x_00343"/>
<comment type="similarity">
    <text evidence="3 10">Belongs to the PEPCase type 1 family.</text>
</comment>
<reference evidence="14" key="2">
    <citation type="journal article" date="2016" name="Genome Announc.">
        <title>Draft Genome Sequences of Two Novel Amoeba-Resistant Intranuclear Bacteria, 'Candidatus Berkiella cookevillensis' and 'Candidatus Berkiella aquae'.</title>
        <authorList>
            <person name="Mehari Y.T."/>
            <person name="Arivett B.A."/>
            <person name="Farone A.L."/>
            <person name="Gunderson J.H."/>
            <person name="Farone M.B."/>
        </authorList>
    </citation>
    <scope>NUCLEOTIDE SEQUENCE</scope>
    <source>
        <strain evidence="14">CC99</strain>
    </source>
</reference>
<dbReference type="GO" id="GO:0000287">
    <property type="term" value="F:magnesium ion binding"/>
    <property type="evidence" value="ECO:0007669"/>
    <property type="project" value="UniProtKB-UniRule"/>
</dbReference>
<dbReference type="Gene3D" id="1.20.1440.90">
    <property type="entry name" value="Phosphoenolpyruvate/pyruvate domain"/>
    <property type="match status" value="1"/>
</dbReference>
<accession>A0A0Q9YRQ6</accession>
<evidence type="ECO:0000313" key="13">
    <source>
        <dbReference type="EMBL" id="KRG20122.1"/>
    </source>
</evidence>
<reference evidence="14" key="3">
    <citation type="submission" date="2021-06" db="EMBL/GenBank/DDBJ databases">
        <title>Genomic Description and Analysis of Intracellular Bacteria, Candidatus Berkiella cookevillensis and Candidatus Berkiella aquae.</title>
        <authorList>
            <person name="Kidane D.T."/>
            <person name="Mehari Y.T."/>
            <person name="Rice F.C."/>
            <person name="Arivett B.A."/>
            <person name="Farone A.L."/>
            <person name="Berk S.G."/>
            <person name="Farone M.B."/>
        </authorList>
    </citation>
    <scope>NUCLEOTIDE SEQUENCE</scope>
    <source>
        <strain evidence="14">CC99</strain>
    </source>
</reference>
<comment type="function">
    <text evidence="2 10">Forms oxaloacetate, a four-carbon dicarboxylic acid source for the tricarboxylic acid cycle.</text>
</comment>
<comment type="cofactor">
    <cofactor evidence="1 10">
        <name>Mg(2+)</name>
        <dbReference type="ChEBI" id="CHEBI:18420"/>
    </cofactor>
</comment>
<evidence type="ECO:0000256" key="1">
    <source>
        <dbReference type="ARBA" id="ARBA00001946"/>
    </source>
</evidence>
<evidence type="ECO:0000256" key="9">
    <source>
        <dbReference type="ARBA" id="ARBA00048995"/>
    </source>
</evidence>
<dbReference type="InterPro" id="IPR018129">
    <property type="entry name" value="PEP_COase_Lys_AS"/>
</dbReference>
<comment type="subunit">
    <text evidence="10">Homotetramer.</text>
</comment>
<dbReference type="OrthoDB" id="9768133at2"/>
<dbReference type="InterPro" id="IPR022805">
    <property type="entry name" value="PEP_COase_bac/pln-type"/>
</dbReference>
<dbReference type="PROSITE" id="PS00393">
    <property type="entry name" value="PEPCASE_2"/>
    <property type="match status" value="1"/>
</dbReference>
<dbReference type="AlphaFoldDB" id="A0A0Q9YRQ6"/>
<gene>
    <name evidence="10 13" type="primary">ppc</name>
    <name evidence="13" type="ORF">CC99x_00343</name>
    <name evidence="14" type="ORF">CC99x_005215</name>
</gene>
<dbReference type="InterPro" id="IPR033129">
    <property type="entry name" value="PEPCASE_His_AS"/>
</dbReference>
<dbReference type="NCBIfam" id="NF000584">
    <property type="entry name" value="PRK00009.1"/>
    <property type="match status" value="1"/>
</dbReference>
<dbReference type="PANTHER" id="PTHR30523">
    <property type="entry name" value="PHOSPHOENOLPYRUVATE CARBOXYLASE"/>
    <property type="match status" value="1"/>
</dbReference>
<feature type="active site" evidence="10 11">
    <location>
        <position position="148"/>
    </location>
</feature>
<dbReference type="InterPro" id="IPR021135">
    <property type="entry name" value="PEP_COase"/>
</dbReference>
<dbReference type="InterPro" id="IPR015813">
    <property type="entry name" value="Pyrv/PenolPyrv_kinase-like_dom"/>
</dbReference>
<dbReference type="GO" id="GO:0006099">
    <property type="term" value="P:tricarboxylic acid cycle"/>
    <property type="evidence" value="ECO:0007669"/>
    <property type="project" value="InterPro"/>
</dbReference>
<keyword evidence="13" id="KW-0670">Pyruvate</keyword>
<evidence type="ECO:0000313" key="15">
    <source>
        <dbReference type="Proteomes" id="UP000051494"/>
    </source>
</evidence>
<dbReference type="EC" id="4.1.1.31" evidence="4 10"/>
<evidence type="ECO:0000256" key="2">
    <source>
        <dbReference type="ARBA" id="ARBA00003670"/>
    </source>
</evidence>
<keyword evidence="15" id="KW-1185">Reference proteome</keyword>
<dbReference type="PANTHER" id="PTHR30523:SF6">
    <property type="entry name" value="PHOSPHOENOLPYRUVATE CARBOXYLASE"/>
    <property type="match status" value="1"/>
</dbReference>
<evidence type="ECO:0000313" key="14">
    <source>
        <dbReference type="EMBL" id="MCS5708300.1"/>
    </source>
</evidence>
<evidence type="ECO:0000256" key="3">
    <source>
        <dbReference type="ARBA" id="ARBA00008346"/>
    </source>
</evidence>
<reference evidence="13" key="1">
    <citation type="submission" date="2015-09" db="EMBL/GenBank/DDBJ databases">
        <title>Draft Genome Sequences of Two Novel Amoeba-resistant Intranuclear Bacteria, Candidatus Berkiella cookevillensis and Candidatus Berkiella aquae.</title>
        <authorList>
            <person name="Mehari Y.T."/>
            <person name="Arivett B.A."/>
            <person name="Farone A.L."/>
            <person name="Gunderson J.H."/>
            <person name="Farone M.B."/>
        </authorList>
    </citation>
    <scope>NUCLEOTIDE SEQUENCE [LARGE SCALE GENOMIC DNA]</scope>
    <source>
        <strain evidence="13">CC99</strain>
    </source>
</reference>
<sequence length="893" mass="101579">MLNEQQHPDMPLRRDIRLLGEVLGQIILKQLGKDVFEMIEGTRLLTKHSLQNDGNQTLLRLSEFLKGISPQHAVVIVRAFSHFLNLANIAEDIHRIRRIRWYALKHPEQPQPGSIAHGFEKLKKSNVSMQRIYETVSKLNIDLVLTAHPTEVMRRTLMQKFYGIASILQAMDKENPKRQQMLLKEKLHAEMTAIWQTGELRHKKPTPIDEAKWGFAIVESSLWQAVPRFLRELDYHLKVYCKKGLPLLTMPIHFGSWMGGDRDGNPFVNANLSKEVSLLARWMALDLYLKEINHISAALSMSDCSTQLRKEVGDESEPYRALLRPLRTKLLVAKEYIETLLSQNAAIDVNRLIEKQDILQPLLLCYQSLVECGAEAIAEDELIDLIRRVQCFGLTLLPMDIRQHKDKHMVLMNEIILANDMGHYSQWSEAEKQKFLIEQLEKVECSVNAKIELSDNASQTWETFLMLSTLPSDSVGAYIISMTQVPSDILLVCFFQKLAQIRKPLRVVPLFETLQDLQNAPTCMKILFGLKWYRQYIDHKQEIMLGYSDSGKDAGILTSAWALYQAQELLIDLAKKQDVILRFFHGRGGSVGRGGAPTHMAILSQPPGAMEGGIRVTEQGEVIRNKYALIDRAQRTLEIYVSATLEATLLPPQKPEPAWRTMMNTLSKQANHTYHQVVNDDSFMTYFQAVSPVNEISALCIGSRPAKRNDGQMHIDNLRAIPWMFAWTQTRFLMPGWLGVGAALNAGMQDNPDILRSMVKNWPFFQSFLSLIEMVLAKVDSDIFGMYNKLLVPESLQAFSERLIQDFHSTKAEIKAALGTEQLLDNNLPLKRSIVLRSTYLYPLHFLQAELLRRVRAAKQRAVDDDIPFADESNAHALLVTLSGIAAGMRNTG</sequence>
<evidence type="ECO:0000256" key="8">
    <source>
        <dbReference type="ARBA" id="ARBA00023300"/>
    </source>
</evidence>
<evidence type="ECO:0000256" key="6">
    <source>
        <dbReference type="ARBA" id="ARBA00022842"/>
    </source>
</evidence>
<dbReference type="HAMAP" id="MF_00595">
    <property type="entry name" value="PEPcase_type1"/>
    <property type="match status" value="1"/>
</dbReference>
<dbReference type="GO" id="GO:0005829">
    <property type="term" value="C:cytosol"/>
    <property type="evidence" value="ECO:0007669"/>
    <property type="project" value="TreeGrafter"/>
</dbReference>
<evidence type="ECO:0000256" key="12">
    <source>
        <dbReference type="PROSITE-ProRule" id="PRU10112"/>
    </source>
</evidence>
<evidence type="ECO:0000256" key="4">
    <source>
        <dbReference type="ARBA" id="ARBA00012305"/>
    </source>
</evidence>
<comment type="caution">
    <text evidence="13">The sequence shown here is derived from an EMBL/GenBank/DDBJ whole genome shotgun (WGS) entry which is preliminary data.</text>
</comment>
<dbReference type="PROSITE" id="PS00781">
    <property type="entry name" value="PEPCASE_1"/>
    <property type="match status" value="1"/>
</dbReference>
<protein>
    <recommendedName>
        <fullName evidence="5 10">Phosphoenolpyruvate carboxylase</fullName>
        <shortName evidence="10">PEPC</shortName>
        <shortName evidence="10">PEPCase</shortName>
        <ecNumber evidence="4 10">4.1.1.31</ecNumber>
    </recommendedName>
</protein>
<keyword evidence="7 10" id="KW-0456">Lyase</keyword>
<proteinExistence type="inferred from homology"/>
<dbReference type="EMBL" id="LKHV01000001">
    <property type="protein sequence ID" value="KRG20122.1"/>
    <property type="molecule type" value="Genomic_DNA"/>
</dbReference>
<feature type="active site" evidence="10 12">
    <location>
        <position position="552"/>
    </location>
</feature>
<evidence type="ECO:0000256" key="10">
    <source>
        <dbReference type="HAMAP-Rule" id="MF_00595"/>
    </source>
</evidence>
<dbReference type="PRINTS" id="PR00150">
    <property type="entry name" value="PEPCARBXLASE"/>
</dbReference>
<dbReference type="GO" id="GO:0015977">
    <property type="term" value="P:carbon fixation"/>
    <property type="evidence" value="ECO:0007669"/>
    <property type="project" value="UniProtKB-UniRule"/>
</dbReference>
<keyword evidence="6 10" id="KW-0460">Magnesium</keyword>
<dbReference type="PATRIC" id="fig|1590042.3.peg.360"/>
<organism evidence="13">
    <name type="scientific">Candidatus Berkiella cookevillensis</name>
    <dbReference type="NCBI Taxonomy" id="437022"/>
    <lineage>
        <taxon>Bacteria</taxon>
        <taxon>Pseudomonadati</taxon>
        <taxon>Pseudomonadota</taxon>
        <taxon>Gammaproteobacteria</taxon>
        <taxon>Candidatus Berkiellales</taxon>
        <taxon>Candidatus Berkiellaceae</taxon>
        <taxon>Candidatus Berkiella</taxon>
    </lineage>
</organism>